<organism evidence="1">
    <name type="scientific">Utricularia reniformis</name>
    <dbReference type="NCBI Taxonomy" id="192314"/>
    <lineage>
        <taxon>Eukaryota</taxon>
        <taxon>Viridiplantae</taxon>
        <taxon>Streptophyta</taxon>
        <taxon>Embryophyta</taxon>
        <taxon>Tracheophyta</taxon>
        <taxon>Spermatophyta</taxon>
        <taxon>Magnoliopsida</taxon>
        <taxon>eudicotyledons</taxon>
        <taxon>Gunneridae</taxon>
        <taxon>Pentapetalae</taxon>
        <taxon>asterids</taxon>
        <taxon>lamiids</taxon>
        <taxon>Lamiales</taxon>
        <taxon>Lentibulariaceae</taxon>
        <taxon>Utricularia</taxon>
    </lineage>
</organism>
<dbReference type="AlphaFoldDB" id="A0A1Y0B4I7"/>
<reference evidence="1" key="1">
    <citation type="submission" date="2017-03" db="EMBL/GenBank/DDBJ databases">
        <title>The mitochondrial genome of the carnivorous plant Utricularia reniformis (Lentibulariaceae): structure, comparative analysis and evolutionary landmarks.</title>
        <authorList>
            <person name="Silva S.R."/>
            <person name="Alvarenga D.O."/>
            <person name="Michael T.P."/>
            <person name="Miranda V.F.O."/>
            <person name="Varani A.M."/>
        </authorList>
    </citation>
    <scope>NUCLEOTIDE SEQUENCE</scope>
</reference>
<sequence>MFSYHPVDPAFNLGLRFPLTSFSRLQTWNPHKLIRSTLASVPPKF</sequence>
<dbReference type="EMBL" id="KY774314">
    <property type="protein sequence ID" value="ART32297.1"/>
    <property type="molecule type" value="Genomic_DNA"/>
</dbReference>
<keyword evidence="1" id="KW-0496">Mitochondrion</keyword>
<protein>
    <submittedName>
        <fullName evidence="1">Uncharacterized protein</fullName>
    </submittedName>
</protein>
<gene>
    <name evidence="1" type="ORF">AEK19_MT2147</name>
</gene>
<evidence type="ECO:0000313" key="1">
    <source>
        <dbReference type="EMBL" id="ART32297.1"/>
    </source>
</evidence>
<name>A0A1Y0B4I7_9LAMI</name>
<accession>A0A1Y0B4I7</accession>
<geneLocation type="mitochondrion" evidence="1"/>
<proteinExistence type="predicted"/>